<keyword evidence="3" id="KW-1185">Reference proteome</keyword>
<feature type="region of interest" description="Disordered" evidence="1">
    <location>
        <begin position="1"/>
        <end position="62"/>
    </location>
</feature>
<accession>A0A4S8LKX1</accession>
<organism evidence="2 3">
    <name type="scientific">Dendrothele bispora (strain CBS 962.96)</name>
    <dbReference type="NCBI Taxonomy" id="1314807"/>
    <lineage>
        <taxon>Eukaryota</taxon>
        <taxon>Fungi</taxon>
        <taxon>Dikarya</taxon>
        <taxon>Basidiomycota</taxon>
        <taxon>Agaricomycotina</taxon>
        <taxon>Agaricomycetes</taxon>
        <taxon>Agaricomycetidae</taxon>
        <taxon>Agaricales</taxon>
        <taxon>Agaricales incertae sedis</taxon>
        <taxon>Dendrothele</taxon>
    </lineage>
</organism>
<feature type="compositionally biased region" description="Polar residues" evidence="1">
    <location>
        <begin position="1"/>
        <end position="40"/>
    </location>
</feature>
<name>A0A4S8LKX1_DENBC</name>
<reference evidence="2 3" key="1">
    <citation type="journal article" date="2019" name="Nat. Ecol. Evol.">
        <title>Megaphylogeny resolves global patterns of mushroom evolution.</title>
        <authorList>
            <person name="Varga T."/>
            <person name="Krizsan K."/>
            <person name="Foldi C."/>
            <person name="Dima B."/>
            <person name="Sanchez-Garcia M."/>
            <person name="Sanchez-Ramirez S."/>
            <person name="Szollosi G.J."/>
            <person name="Szarkandi J.G."/>
            <person name="Papp V."/>
            <person name="Albert L."/>
            <person name="Andreopoulos W."/>
            <person name="Angelini C."/>
            <person name="Antonin V."/>
            <person name="Barry K.W."/>
            <person name="Bougher N.L."/>
            <person name="Buchanan P."/>
            <person name="Buyck B."/>
            <person name="Bense V."/>
            <person name="Catcheside P."/>
            <person name="Chovatia M."/>
            <person name="Cooper J."/>
            <person name="Damon W."/>
            <person name="Desjardin D."/>
            <person name="Finy P."/>
            <person name="Geml J."/>
            <person name="Haridas S."/>
            <person name="Hughes K."/>
            <person name="Justo A."/>
            <person name="Karasinski D."/>
            <person name="Kautmanova I."/>
            <person name="Kiss B."/>
            <person name="Kocsube S."/>
            <person name="Kotiranta H."/>
            <person name="LaButti K.M."/>
            <person name="Lechner B.E."/>
            <person name="Liimatainen K."/>
            <person name="Lipzen A."/>
            <person name="Lukacs Z."/>
            <person name="Mihaltcheva S."/>
            <person name="Morgado L.N."/>
            <person name="Niskanen T."/>
            <person name="Noordeloos M.E."/>
            <person name="Ohm R.A."/>
            <person name="Ortiz-Santana B."/>
            <person name="Ovrebo C."/>
            <person name="Racz N."/>
            <person name="Riley R."/>
            <person name="Savchenko A."/>
            <person name="Shiryaev A."/>
            <person name="Soop K."/>
            <person name="Spirin V."/>
            <person name="Szebenyi C."/>
            <person name="Tomsovsky M."/>
            <person name="Tulloss R.E."/>
            <person name="Uehling J."/>
            <person name="Grigoriev I.V."/>
            <person name="Vagvolgyi C."/>
            <person name="Papp T."/>
            <person name="Martin F.M."/>
            <person name="Miettinen O."/>
            <person name="Hibbett D.S."/>
            <person name="Nagy L.G."/>
        </authorList>
    </citation>
    <scope>NUCLEOTIDE SEQUENCE [LARGE SCALE GENOMIC DNA]</scope>
    <source>
        <strain evidence="2 3">CBS 962.96</strain>
    </source>
</reference>
<evidence type="ECO:0000313" key="2">
    <source>
        <dbReference type="EMBL" id="THU89814.1"/>
    </source>
</evidence>
<gene>
    <name evidence="2" type="ORF">K435DRAFT_864896</name>
</gene>
<proteinExistence type="predicted"/>
<protein>
    <submittedName>
        <fullName evidence="2">Uncharacterized protein</fullName>
    </submittedName>
</protein>
<evidence type="ECO:0000313" key="3">
    <source>
        <dbReference type="Proteomes" id="UP000297245"/>
    </source>
</evidence>
<dbReference type="AlphaFoldDB" id="A0A4S8LKX1"/>
<feature type="compositionally biased region" description="Low complexity" evidence="1">
    <location>
        <begin position="42"/>
        <end position="53"/>
    </location>
</feature>
<sequence>MESQPKKGTSLKNIQNTSHRVTGQHEISTTGIPTSGNDRATSPDPLTPDSSPNPLFPALCPLPGIMNDNNQSSFPTGTRLFSEVSFPIKYDILCRYNSQLAARYACLEQTVQASMQTGAVENTATRDAAEHVEMREMAETAEDVGNSNAKHVSGDA</sequence>
<dbReference type="Proteomes" id="UP000297245">
    <property type="component" value="Unassembled WGS sequence"/>
</dbReference>
<evidence type="ECO:0000256" key="1">
    <source>
        <dbReference type="SAM" id="MobiDB-lite"/>
    </source>
</evidence>
<dbReference type="EMBL" id="ML179355">
    <property type="protein sequence ID" value="THU89814.1"/>
    <property type="molecule type" value="Genomic_DNA"/>
</dbReference>